<keyword evidence="1" id="KW-0732">Signal</keyword>
<sequence length="81" mass="9195">MSLFLLLTNPLIELLRSGFCLICLQLSQSSELLQVEKIVSLFPSPDPGKLPVSKSACWSVKTERRLRLVRFESTLECLMIK</sequence>
<evidence type="ECO:0000313" key="3">
    <source>
        <dbReference type="Proteomes" id="UP000594263"/>
    </source>
</evidence>
<dbReference type="EnsemblPlants" id="Kaladp0374s0002.1.v1.1">
    <property type="protein sequence ID" value="Kaladp0374s0002.1.v1.1.CDS.1"/>
    <property type="gene ID" value="Kaladp0374s0002.v1.1"/>
</dbReference>
<organism evidence="2 3">
    <name type="scientific">Kalanchoe fedtschenkoi</name>
    <name type="common">Lavender scallops</name>
    <name type="synonym">South American air plant</name>
    <dbReference type="NCBI Taxonomy" id="63787"/>
    <lineage>
        <taxon>Eukaryota</taxon>
        <taxon>Viridiplantae</taxon>
        <taxon>Streptophyta</taxon>
        <taxon>Embryophyta</taxon>
        <taxon>Tracheophyta</taxon>
        <taxon>Spermatophyta</taxon>
        <taxon>Magnoliopsida</taxon>
        <taxon>eudicotyledons</taxon>
        <taxon>Gunneridae</taxon>
        <taxon>Pentapetalae</taxon>
        <taxon>Saxifragales</taxon>
        <taxon>Crassulaceae</taxon>
        <taxon>Kalanchoe</taxon>
    </lineage>
</organism>
<keyword evidence="3" id="KW-1185">Reference proteome</keyword>
<reference evidence="2" key="1">
    <citation type="submission" date="2021-01" db="UniProtKB">
        <authorList>
            <consortium name="EnsemblPlants"/>
        </authorList>
    </citation>
    <scope>IDENTIFICATION</scope>
</reference>
<dbReference type="Gramene" id="Kaladp0374s0002.1.v1.1">
    <property type="protein sequence ID" value="Kaladp0374s0002.1.v1.1.CDS.1"/>
    <property type="gene ID" value="Kaladp0374s0002.v1.1"/>
</dbReference>
<evidence type="ECO:0000256" key="1">
    <source>
        <dbReference type="SAM" id="SignalP"/>
    </source>
</evidence>
<protein>
    <recommendedName>
        <fullName evidence="4">Secreted protein</fullName>
    </recommendedName>
</protein>
<name>A0A7N0VB25_KALFE</name>
<evidence type="ECO:0000313" key="2">
    <source>
        <dbReference type="EnsemblPlants" id="Kaladp0374s0002.1.v1.1.CDS.1"/>
    </source>
</evidence>
<feature type="signal peptide" evidence="1">
    <location>
        <begin position="1"/>
        <end position="17"/>
    </location>
</feature>
<dbReference type="Proteomes" id="UP000594263">
    <property type="component" value="Unplaced"/>
</dbReference>
<evidence type="ECO:0008006" key="4">
    <source>
        <dbReference type="Google" id="ProtNLM"/>
    </source>
</evidence>
<proteinExistence type="predicted"/>
<accession>A0A7N0VB25</accession>
<dbReference type="AlphaFoldDB" id="A0A7N0VB25"/>
<feature type="chain" id="PRO_5029745861" description="Secreted protein" evidence="1">
    <location>
        <begin position="18"/>
        <end position="81"/>
    </location>
</feature>